<dbReference type="Gene3D" id="2.60.120.260">
    <property type="entry name" value="Galactose-binding domain-like"/>
    <property type="match status" value="3"/>
</dbReference>
<dbReference type="InterPro" id="IPR003961">
    <property type="entry name" value="FN3_dom"/>
</dbReference>
<dbReference type="CDD" id="cd00063">
    <property type="entry name" value="FN3"/>
    <property type="match status" value="1"/>
</dbReference>
<dbReference type="InterPro" id="IPR013783">
    <property type="entry name" value="Ig-like_fold"/>
</dbReference>
<feature type="domain" description="F5/8 type C" evidence="5">
    <location>
        <begin position="365"/>
        <end position="515"/>
    </location>
</feature>
<accession>A0ABX2F5G5</accession>
<dbReference type="Pfam" id="PF00754">
    <property type="entry name" value="F5_F8_type_C"/>
    <property type="match status" value="1"/>
</dbReference>
<keyword evidence="7" id="KW-1185">Reference proteome</keyword>
<protein>
    <submittedName>
        <fullName evidence="6">Right handed beta helix region</fullName>
    </submittedName>
</protein>
<keyword evidence="2" id="KW-0624">Polysaccharide degradation</keyword>
<dbReference type="InterPro" id="IPR011635">
    <property type="entry name" value="CARDB"/>
</dbReference>
<dbReference type="SMART" id="SM00231">
    <property type="entry name" value="FA58C"/>
    <property type="match status" value="2"/>
</dbReference>
<evidence type="ECO:0000313" key="6">
    <source>
        <dbReference type="EMBL" id="NRN66215.1"/>
    </source>
</evidence>
<dbReference type="InterPro" id="IPR011050">
    <property type="entry name" value="Pectin_lyase_fold/virulence"/>
</dbReference>
<reference evidence="6 7" key="1">
    <citation type="submission" date="2020-01" db="EMBL/GenBank/DDBJ databases">
        <title>Kibdelosporangium persica a novel Actinomycetes from a hot desert in Iran.</title>
        <authorList>
            <person name="Safaei N."/>
            <person name="Zaburannyi N."/>
            <person name="Mueller R."/>
            <person name="Wink J."/>
        </authorList>
    </citation>
    <scope>NUCLEOTIDE SEQUENCE [LARGE SCALE GENOMIC DNA]</scope>
    <source>
        <strain evidence="6 7">4NS15</strain>
    </source>
</reference>
<feature type="chain" id="PRO_5046050493" evidence="4">
    <location>
        <begin position="27"/>
        <end position="1306"/>
    </location>
</feature>
<dbReference type="Pfam" id="PF22633">
    <property type="entry name" value="F5_F8_type_C_2"/>
    <property type="match status" value="2"/>
</dbReference>
<keyword evidence="1" id="KW-0378">Hydrolase</keyword>
<dbReference type="RefSeq" id="WP_173131819.1">
    <property type="nucleotide sequence ID" value="NZ_CBCSGW010000056.1"/>
</dbReference>
<dbReference type="CDD" id="cd14490">
    <property type="entry name" value="CBM6-CBM35-CBM36_like_1"/>
    <property type="match status" value="1"/>
</dbReference>
<keyword evidence="1" id="KW-0326">Glycosidase</keyword>
<dbReference type="Pfam" id="PF22815">
    <property type="entry name" value="CatAgl_D1"/>
    <property type="match status" value="1"/>
</dbReference>
<evidence type="ECO:0000256" key="1">
    <source>
        <dbReference type="ARBA" id="ARBA00023295"/>
    </source>
</evidence>
<dbReference type="SUPFAM" id="SSF51126">
    <property type="entry name" value="Pectin lyase-like"/>
    <property type="match status" value="1"/>
</dbReference>
<dbReference type="InterPro" id="IPR055149">
    <property type="entry name" value="Agl_cat_D2"/>
</dbReference>
<dbReference type="SMART" id="SM00710">
    <property type="entry name" value="PbH1"/>
    <property type="match status" value="5"/>
</dbReference>
<dbReference type="InterPro" id="IPR036116">
    <property type="entry name" value="FN3_sf"/>
</dbReference>
<evidence type="ECO:0000259" key="5">
    <source>
        <dbReference type="PROSITE" id="PS50022"/>
    </source>
</evidence>
<proteinExistence type="predicted"/>
<dbReference type="Proteomes" id="UP000763557">
    <property type="component" value="Unassembled WGS sequence"/>
</dbReference>
<feature type="signal peptide" evidence="4">
    <location>
        <begin position="1"/>
        <end position="26"/>
    </location>
</feature>
<keyword evidence="2" id="KW-0119">Carbohydrate metabolism</keyword>
<feature type="domain" description="F5/8 type C" evidence="5">
    <location>
        <begin position="1"/>
        <end position="123"/>
    </location>
</feature>
<dbReference type="Pfam" id="PF07705">
    <property type="entry name" value="CARDB"/>
    <property type="match status" value="1"/>
</dbReference>
<keyword evidence="4" id="KW-0732">Signal</keyword>
<evidence type="ECO:0000256" key="3">
    <source>
        <dbReference type="SAM" id="MobiDB-lite"/>
    </source>
</evidence>
<comment type="caution">
    <text evidence="6">The sequence shown here is derived from an EMBL/GenBank/DDBJ whole genome shotgun (WGS) entry which is preliminary data.</text>
</comment>
<dbReference type="Gene3D" id="2.60.40.10">
    <property type="entry name" value="Immunoglobulins"/>
    <property type="match status" value="3"/>
</dbReference>
<evidence type="ECO:0000256" key="2">
    <source>
        <dbReference type="ARBA" id="ARBA00023326"/>
    </source>
</evidence>
<dbReference type="PROSITE" id="PS50022">
    <property type="entry name" value="FA58C_3"/>
    <property type="match status" value="3"/>
</dbReference>
<dbReference type="InterPro" id="IPR006626">
    <property type="entry name" value="PbH1"/>
</dbReference>
<dbReference type="SUPFAM" id="SSF49265">
    <property type="entry name" value="Fibronectin type III"/>
    <property type="match status" value="1"/>
</dbReference>
<dbReference type="Pfam" id="PF22816">
    <property type="entry name" value="CatAgl_D2"/>
    <property type="match status" value="1"/>
</dbReference>
<dbReference type="InterPro" id="IPR012334">
    <property type="entry name" value="Pectin_lyas_fold"/>
</dbReference>
<feature type="domain" description="F5/8 type C" evidence="5">
    <location>
        <begin position="137"/>
        <end position="281"/>
    </location>
</feature>
<dbReference type="InterPro" id="IPR008979">
    <property type="entry name" value="Galactose-bd-like_sf"/>
</dbReference>
<feature type="region of interest" description="Disordered" evidence="3">
    <location>
        <begin position="358"/>
        <end position="379"/>
    </location>
</feature>
<dbReference type="Gene3D" id="2.160.20.10">
    <property type="entry name" value="Single-stranded right-handed beta-helix, Pectin lyase-like"/>
    <property type="match status" value="1"/>
</dbReference>
<sequence length="1306" mass="136099">MTRSRLLAALITTSLGLIGVTTPAAATPSTDISSISDGDQSSYWQSDGAPAQIDLGRPKSISGVVLKLPAKWETRTQHLSVQGSYDGVGFSTIVAARDYKFEPRENNTVQIPFGATVTRYVRVDFAGAGGALAEIETTPTILAGPNLALGKTITASGSAGGYGPGNSNDSNQNTYWESTNNAFPQWLQVDLGASVSTTQIVLKLPVANWGARTQTLTVQGSANGSTFSDIVASAGYQFNPATNNTVTINYNATTQRYLRLNVSGNTGWPAAQVAEFEVYGPDTGDSQPPTAPGNLRFTQPGSGQINLAWNAATDNVGVTGYDVYANNVLRTSVTGLSYTDNQPDSATVTYFVRAKDAAGNQSPNSNSVTRTGTGNGGTNLAAGKPITASSTVHTFVAANANDNDVNTYWEGAGGSYPNTLTVQLGSNVDTSSVVVRLNPATIWGPRTQTIQVLGREQSASGLTSLVPATTYDFDPATGNSVTIPVSARVADVQLRFTANSGAPAGQAAEFQVIGAAAPNPDLTITASSWSPSAPVESDTITASATVHNAGAVAAGATDLNFYLGTTKVGTAQVGTLAAGAQTTVSANIGAQTAGSYQLIAKVDEPNKVVEQSEANNTFTNASSLVVNPVATSDLIASPVSWTPDNPSAGNAVSFSVAIKNQGSIASASGAHNVTLQVANADTGAVVANLSGAHNGVIAAGATTAPVALGTWTAANGRYTIRTVIANDGNELPVKQGNNTTTQTLFVGRGANMPYDHYEAETGVLGGGAAVVGPNRTIGDLAGEASGRRAVTLTSTGASVEFTNRQPTNTLVTRFSIPDAPGGGGINATLDIFVNGTYHKAIDLTSRYSWVYGNEASPGNSPGAGGPRHIYDEASVLLNTTVPAGSKIRLQKSASNTSTYAIDFVDFEQVTETPNPDPAKFTVPAGFTHQDVQNALDRVRMDTTGTLAGVYLPRGDYQTGSKFQVYGKPVQVVGAGPWFSRFLAPAGQEGTDIGFRIETSAGASKFSGFAYFGNYVNRIDGPGKVFDANGVTGLTIDNVWTEHMVCLFWGANVQNISITNSRIRNMWADGVNMTNGSKNNRISNVDARSTGDDSFALFAATDAGGSGQSGNVYENLSSTTTWRAAGLAVYGGQNNTFRNLYIADTLTYSGVTISSLDFGYPMEGFGPGVTSFQNISLVRAGGHFWGAQTFGAIWMFSASKVYRGIRVSDVDIVDPTYSGIMFQTKYNGSQPENPITDSVLTNVSISGARLSGDQFEAKSGFGLWANEMPEPGQGPAVGSVTFDNLRFANNHQDIKNTTTTFTIVINN</sequence>
<name>A0ABX2F5G5_9PSEU</name>
<dbReference type="InterPro" id="IPR000421">
    <property type="entry name" value="FA58C"/>
</dbReference>
<dbReference type="SUPFAM" id="SSF49785">
    <property type="entry name" value="Galactose-binding domain-like"/>
    <property type="match status" value="3"/>
</dbReference>
<organism evidence="6 7">
    <name type="scientific">Kibdelosporangium persicum</name>
    <dbReference type="NCBI Taxonomy" id="2698649"/>
    <lineage>
        <taxon>Bacteria</taxon>
        <taxon>Bacillati</taxon>
        <taxon>Actinomycetota</taxon>
        <taxon>Actinomycetes</taxon>
        <taxon>Pseudonocardiales</taxon>
        <taxon>Pseudonocardiaceae</taxon>
        <taxon>Kibdelosporangium</taxon>
    </lineage>
</organism>
<evidence type="ECO:0000313" key="7">
    <source>
        <dbReference type="Proteomes" id="UP000763557"/>
    </source>
</evidence>
<evidence type="ECO:0000256" key="4">
    <source>
        <dbReference type="SAM" id="SignalP"/>
    </source>
</evidence>
<dbReference type="InterPro" id="IPR033801">
    <property type="entry name" value="CBM6-CBM35-CBM36-like_1"/>
</dbReference>
<dbReference type="EMBL" id="JAAATY010000009">
    <property type="protein sequence ID" value="NRN66215.1"/>
    <property type="molecule type" value="Genomic_DNA"/>
</dbReference>
<gene>
    <name evidence="6" type="ORF">GC106_34340</name>
</gene>